<reference evidence="2" key="1">
    <citation type="submission" date="2018-12" db="EMBL/GenBank/DDBJ databases">
        <title>Tengunoibacter tsumagoiensis gen. nov., sp. nov., Dictyobacter kobayashii sp. nov., D. alpinus sp. nov., and D. joshuensis sp. nov. and description of Dictyobacteraceae fam. nov. within the order Ktedonobacterales isolated from Tengu-no-mugimeshi.</title>
        <authorList>
            <person name="Wang C.M."/>
            <person name="Zheng Y."/>
            <person name="Sakai Y."/>
            <person name="Toyoda A."/>
            <person name="Minakuchi Y."/>
            <person name="Abe K."/>
            <person name="Yokota A."/>
            <person name="Yabe S."/>
        </authorList>
    </citation>
    <scope>NUCLEOTIDE SEQUENCE [LARGE SCALE GENOMIC DNA]</scope>
    <source>
        <strain evidence="2">Uno16</strain>
    </source>
</reference>
<name>A0A402BKV0_9CHLR</name>
<dbReference type="EMBL" id="BIFT01000002">
    <property type="protein sequence ID" value="GCE31961.1"/>
    <property type="molecule type" value="Genomic_DNA"/>
</dbReference>
<evidence type="ECO:0000313" key="1">
    <source>
        <dbReference type="EMBL" id="GCE31961.1"/>
    </source>
</evidence>
<accession>A0A402BKV0</accession>
<comment type="caution">
    <text evidence="1">The sequence shown here is derived from an EMBL/GenBank/DDBJ whole genome shotgun (WGS) entry which is preliminary data.</text>
</comment>
<gene>
    <name evidence="1" type="ORF">KDA_74450</name>
</gene>
<evidence type="ECO:0000313" key="2">
    <source>
        <dbReference type="Proteomes" id="UP000287171"/>
    </source>
</evidence>
<sequence>MCDRETGVLAVEMEGVAEKARGTGGEVIPGCEDGGVIGHYEYPFGVAARSGEEKSFHVSYTAATQTCRTKRGEFGELEGNSCEDEEEQG</sequence>
<proteinExistence type="predicted"/>
<dbReference type="AlphaFoldDB" id="A0A402BKV0"/>
<keyword evidence="2" id="KW-1185">Reference proteome</keyword>
<protein>
    <submittedName>
        <fullName evidence="1">Uncharacterized protein</fullName>
    </submittedName>
</protein>
<dbReference type="Proteomes" id="UP000287171">
    <property type="component" value="Unassembled WGS sequence"/>
</dbReference>
<organism evidence="1 2">
    <name type="scientific">Dictyobacter alpinus</name>
    <dbReference type="NCBI Taxonomy" id="2014873"/>
    <lineage>
        <taxon>Bacteria</taxon>
        <taxon>Bacillati</taxon>
        <taxon>Chloroflexota</taxon>
        <taxon>Ktedonobacteria</taxon>
        <taxon>Ktedonobacterales</taxon>
        <taxon>Dictyobacteraceae</taxon>
        <taxon>Dictyobacter</taxon>
    </lineage>
</organism>